<feature type="transmembrane region" description="Helical" evidence="9">
    <location>
        <begin position="134"/>
        <end position="155"/>
    </location>
</feature>
<feature type="transmembrane region" description="Helical" evidence="9">
    <location>
        <begin position="195"/>
        <end position="215"/>
    </location>
</feature>
<keyword evidence="3" id="KW-0813">Transport</keyword>
<evidence type="ECO:0000256" key="2">
    <source>
        <dbReference type="ARBA" id="ARBA00006669"/>
    </source>
</evidence>
<keyword evidence="7 9" id="KW-0472">Membrane</keyword>
<dbReference type="InterPro" id="IPR006419">
    <property type="entry name" value="NMN_transpt_PnuC"/>
</dbReference>
<proteinExistence type="inferred from homology"/>
<evidence type="ECO:0000313" key="11">
    <source>
        <dbReference type="Proteomes" id="UP000592181"/>
    </source>
</evidence>
<feature type="region of interest" description="Disordered" evidence="8">
    <location>
        <begin position="244"/>
        <end position="263"/>
    </location>
</feature>
<evidence type="ECO:0000256" key="8">
    <source>
        <dbReference type="SAM" id="MobiDB-lite"/>
    </source>
</evidence>
<feature type="transmembrane region" description="Helical" evidence="9">
    <location>
        <begin position="221"/>
        <end position="237"/>
    </location>
</feature>
<keyword evidence="5 9" id="KW-0812">Transmembrane</keyword>
<dbReference type="Proteomes" id="UP000592181">
    <property type="component" value="Unassembled WGS sequence"/>
</dbReference>
<evidence type="ECO:0000256" key="9">
    <source>
        <dbReference type="SAM" id="Phobius"/>
    </source>
</evidence>
<protein>
    <submittedName>
        <fullName evidence="10">Nicotinamide mononucleotide transporter</fullName>
    </submittedName>
</protein>
<dbReference type="EMBL" id="JACBZX010000001">
    <property type="protein sequence ID" value="NYG38272.1"/>
    <property type="molecule type" value="Genomic_DNA"/>
</dbReference>
<accession>A0A852X4H0</accession>
<gene>
    <name evidence="10" type="ORF">BJY28_002741</name>
</gene>
<evidence type="ECO:0000256" key="4">
    <source>
        <dbReference type="ARBA" id="ARBA00022475"/>
    </source>
</evidence>
<organism evidence="10 11">
    <name type="scientific">Janibacter alkaliphilus</name>
    <dbReference type="NCBI Taxonomy" id="1069963"/>
    <lineage>
        <taxon>Bacteria</taxon>
        <taxon>Bacillati</taxon>
        <taxon>Actinomycetota</taxon>
        <taxon>Actinomycetes</taxon>
        <taxon>Micrococcales</taxon>
        <taxon>Intrasporangiaceae</taxon>
        <taxon>Janibacter</taxon>
    </lineage>
</organism>
<dbReference type="PANTHER" id="PTHR36122">
    <property type="entry name" value="NICOTINAMIDE RIBOSIDE TRANSPORTER PNUC"/>
    <property type="match status" value="1"/>
</dbReference>
<evidence type="ECO:0000256" key="1">
    <source>
        <dbReference type="ARBA" id="ARBA00004651"/>
    </source>
</evidence>
<reference evidence="10 11" key="1">
    <citation type="submission" date="2020-07" db="EMBL/GenBank/DDBJ databases">
        <title>Sequencing the genomes of 1000 actinobacteria strains.</title>
        <authorList>
            <person name="Klenk H.-P."/>
        </authorList>
    </citation>
    <scope>NUCLEOTIDE SEQUENCE [LARGE SCALE GENOMIC DNA]</scope>
    <source>
        <strain evidence="10 11">DSM 24723</strain>
    </source>
</reference>
<feature type="transmembrane region" description="Helical" evidence="9">
    <location>
        <begin position="83"/>
        <end position="102"/>
    </location>
</feature>
<feature type="transmembrane region" description="Helical" evidence="9">
    <location>
        <begin position="54"/>
        <end position="77"/>
    </location>
</feature>
<sequence>MPSLVLAADPEQNLFQQLIAAHATVGGYDVSYLETLGILIGIASAYLGMKRWVWAWPVGISANIILFAVYLGALFGADERIPLFGQAGRQVFFIITSIYGWWRWTQHRRARQQAGTGDDGAAIVPRWARPGERVAVIAVWAGGTVLAHEVFVRLWEASPNPYWQPEWWYFWCDAWIFVGSMLATYMMARGWNEFWLAWIAVDLVGVPLGFATGYVPTAVMYIFYGAFVLYGFTRWVAATRGAAERGEDPDAPGSGGGDRMAKA</sequence>
<dbReference type="GO" id="GO:0034257">
    <property type="term" value="F:nicotinamide riboside transmembrane transporter activity"/>
    <property type="evidence" value="ECO:0007669"/>
    <property type="project" value="InterPro"/>
</dbReference>
<evidence type="ECO:0000256" key="5">
    <source>
        <dbReference type="ARBA" id="ARBA00022692"/>
    </source>
</evidence>
<name>A0A852X4H0_9MICO</name>
<evidence type="ECO:0000313" key="10">
    <source>
        <dbReference type="EMBL" id="NYG38272.1"/>
    </source>
</evidence>
<dbReference type="RefSeq" id="WP_179463497.1">
    <property type="nucleotide sequence ID" value="NZ_JACBZX010000001.1"/>
</dbReference>
<keyword evidence="4" id="KW-1003">Cell membrane</keyword>
<dbReference type="AlphaFoldDB" id="A0A852X4H0"/>
<comment type="caution">
    <text evidence="10">The sequence shown here is derived from an EMBL/GenBank/DDBJ whole genome shotgun (WGS) entry which is preliminary data.</text>
</comment>
<evidence type="ECO:0000256" key="6">
    <source>
        <dbReference type="ARBA" id="ARBA00022989"/>
    </source>
</evidence>
<feature type="transmembrane region" description="Helical" evidence="9">
    <location>
        <begin position="30"/>
        <end position="47"/>
    </location>
</feature>
<keyword evidence="11" id="KW-1185">Reference proteome</keyword>
<dbReference type="Pfam" id="PF04973">
    <property type="entry name" value="NMN_transporter"/>
    <property type="match status" value="1"/>
</dbReference>
<comment type="subcellular location">
    <subcellularLocation>
        <location evidence="1">Cell membrane</location>
        <topology evidence="1">Multi-pass membrane protein</topology>
    </subcellularLocation>
</comment>
<feature type="transmembrane region" description="Helical" evidence="9">
    <location>
        <begin position="167"/>
        <end position="188"/>
    </location>
</feature>
<evidence type="ECO:0000256" key="3">
    <source>
        <dbReference type="ARBA" id="ARBA00022448"/>
    </source>
</evidence>
<evidence type="ECO:0000256" key="7">
    <source>
        <dbReference type="ARBA" id="ARBA00023136"/>
    </source>
</evidence>
<dbReference type="PANTHER" id="PTHR36122:SF2">
    <property type="entry name" value="NICOTINAMIDE RIBOSIDE TRANSPORTER PNUC"/>
    <property type="match status" value="1"/>
</dbReference>
<dbReference type="GO" id="GO:0005886">
    <property type="term" value="C:plasma membrane"/>
    <property type="evidence" value="ECO:0007669"/>
    <property type="project" value="UniProtKB-SubCell"/>
</dbReference>
<feature type="compositionally biased region" description="Gly residues" evidence="8">
    <location>
        <begin position="253"/>
        <end position="263"/>
    </location>
</feature>
<comment type="similarity">
    <text evidence="2">Belongs to the nicotinamide ribonucleoside (NR) uptake permease (TC 4.B.1) family.</text>
</comment>
<keyword evidence="6 9" id="KW-1133">Transmembrane helix</keyword>